<reference evidence="1" key="1">
    <citation type="submission" date="2020-05" db="EMBL/GenBank/DDBJ databases">
        <title>Large-scale comparative analyses of tick genomes elucidate their genetic diversity and vector capacities.</title>
        <authorList>
            <person name="Jia N."/>
            <person name="Wang J."/>
            <person name="Shi W."/>
            <person name="Du L."/>
            <person name="Sun Y."/>
            <person name="Zhan W."/>
            <person name="Jiang J."/>
            <person name="Wang Q."/>
            <person name="Zhang B."/>
            <person name="Ji P."/>
            <person name="Sakyi L.B."/>
            <person name="Cui X."/>
            <person name="Yuan T."/>
            <person name="Jiang B."/>
            <person name="Yang W."/>
            <person name="Lam T.T.-Y."/>
            <person name="Chang Q."/>
            <person name="Ding S."/>
            <person name="Wang X."/>
            <person name="Zhu J."/>
            <person name="Ruan X."/>
            <person name="Zhao L."/>
            <person name="Wei J."/>
            <person name="Que T."/>
            <person name="Du C."/>
            <person name="Cheng J."/>
            <person name="Dai P."/>
            <person name="Han X."/>
            <person name="Huang E."/>
            <person name="Gao Y."/>
            <person name="Liu J."/>
            <person name="Shao H."/>
            <person name="Ye R."/>
            <person name="Li L."/>
            <person name="Wei W."/>
            <person name="Wang X."/>
            <person name="Wang C."/>
            <person name="Yang T."/>
            <person name="Huo Q."/>
            <person name="Li W."/>
            <person name="Guo W."/>
            <person name="Chen H."/>
            <person name="Zhou L."/>
            <person name="Ni X."/>
            <person name="Tian J."/>
            <person name="Zhou Y."/>
            <person name="Sheng Y."/>
            <person name="Liu T."/>
            <person name="Pan Y."/>
            <person name="Xia L."/>
            <person name="Li J."/>
            <person name="Zhao F."/>
            <person name="Cao W."/>
        </authorList>
    </citation>
    <scope>NUCLEOTIDE SEQUENCE</scope>
    <source>
        <strain evidence="1">Hyas-2018</strain>
    </source>
</reference>
<keyword evidence="2" id="KW-1185">Reference proteome</keyword>
<proteinExistence type="predicted"/>
<protein>
    <submittedName>
        <fullName evidence="1">Uncharacterized protein</fullName>
    </submittedName>
</protein>
<evidence type="ECO:0000313" key="1">
    <source>
        <dbReference type="EMBL" id="KAH6924638.1"/>
    </source>
</evidence>
<name>A0ACB7RQB6_HYAAI</name>
<gene>
    <name evidence="1" type="ORF">HPB50_020871</name>
</gene>
<organism evidence="1 2">
    <name type="scientific">Hyalomma asiaticum</name>
    <name type="common">Tick</name>
    <dbReference type="NCBI Taxonomy" id="266040"/>
    <lineage>
        <taxon>Eukaryota</taxon>
        <taxon>Metazoa</taxon>
        <taxon>Ecdysozoa</taxon>
        <taxon>Arthropoda</taxon>
        <taxon>Chelicerata</taxon>
        <taxon>Arachnida</taxon>
        <taxon>Acari</taxon>
        <taxon>Parasitiformes</taxon>
        <taxon>Ixodida</taxon>
        <taxon>Ixodoidea</taxon>
        <taxon>Ixodidae</taxon>
        <taxon>Hyalomminae</taxon>
        <taxon>Hyalomma</taxon>
    </lineage>
</organism>
<comment type="caution">
    <text evidence="1">The sequence shown here is derived from an EMBL/GenBank/DDBJ whole genome shotgun (WGS) entry which is preliminary data.</text>
</comment>
<evidence type="ECO:0000313" key="2">
    <source>
        <dbReference type="Proteomes" id="UP000821845"/>
    </source>
</evidence>
<sequence>MCYGGEEMPDISKTRRGKRERPTTNRVGNARRRPWTVSPPGGRDRKCGGTLSQSLTSRRKRKLRVHKRPESGAAFEKVPQSCIRSRGGTFPTLGIGLDSRLRHERVTSTR</sequence>
<dbReference type="EMBL" id="CM023488">
    <property type="protein sequence ID" value="KAH6924638.1"/>
    <property type="molecule type" value="Genomic_DNA"/>
</dbReference>
<dbReference type="Proteomes" id="UP000821845">
    <property type="component" value="Chromosome 8"/>
</dbReference>
<accession>A0ACB7RQB6</accession>